<name>A0ABC9WJX4_GRUJA</name>
<reference evidence="1 2" key="1">
    <citation type="submission" date="2024-06" db="EMBL/GenBank/DDBJ databases">
        <title>The draft genome of Grus japonensis, version 3.</title>
        <authorList>
            <person name="Nabeshima K."/>
            <person name="Suzuki S."/>
            <person name="Onuma M."/>
        </authorList>
    </citation>
    <scope>NUCLEOTIDE SEQUENCE [LARGE SCALE GENOMIC DNA]</scope>
    <source>
        <strain evidence="1 2">451A</strain>
    </source>
</reference>
<organism evidence="1 2">
    <name type="scientific">Grus japonensis</name>
    <name type="common">Japanese crane</name>
    <name type="synonym">Red-crowned crane</name>
    <dbReference type="NCBI Taxonomy" id="30415"/>
    <lineage>
        <taxon>Eukaryota</taxon>
        <taxon>Metazoa</taxon>
        <taxon>Chordata</taxon>
        <taxon>Craniata</taxon>
        <taxon>Vertebrata</taxon>
        <taxon>Euteleostomi</taxon>
        <taxon>Archelosauria</taxon>
        <taxon>Archosauria</taxon>
        <taxon>Dinosauria</taxon>
        <taxon>Saurischia</taxon>
        <taxon>Theropoda</taxon>
        <taxon>Coelurosauria</taxon>
        <taxon>Aves</taxon>
        <taxon>Neognathae</taxon>
        <taxon>Neoaves</taxon>
        <taxon>Gruiformes</taxon>
        <taxon>Gruidae</taxon>
        <taxon>Grus</taxon>
    </lineage>
</organism>
<dbReference type="AlphaFoldDB" id="A0ABC9WJX4"/>
<dbReference type="Proteomes" id="UP001623348">
    <property type="component" value="Unassembled WGS sequence"/>
</dbReference>
<sequence>MVKTWTYEGKILLDRSDEVNRLVDEGRAVDVVYLEFGKAVDTASSHWALSPLNIVIDKLRKCGLHKWTVRWIENWLNNQAQRVVISGTKYSWREVTSVVPKQLKLDPVLFNIFINVLCYGTEYTLSKFADDTKLGEPSDGCAAFQRDLDRLDKRGIS</sequence>
<evidence type="ECO:0000313" key="1">
    <source>
        <dbReference type="EMBL" id="GAB0185778.1"/>
    </source>
</evidence>
<accession>A0ABC9WJX4</accession>
<keyword evidence="2" id="KW-1185">Reference proteome</keyword>
<dbReference type="EMBL" id="BAAFJT010000003">
    <property type="protein sequence ID" value="GAB0185778.1"/>
    <property type="molecule type" value="Genomic_DNA"/>
</dbReference>
<protein>
    <submittedName>
        <fullName evidence="1">Mitochondrial enolase superfamily member 1</fullName>
    </submittedName>
</protein>
<dbReference type="PANTHER" id="PTHR33332">
    <property type="entry name" value="REVERSE TRANSCRIPTASE DOMAIN-CONTAINING PROTEIN"/>
    <property type="match status" value="1"/>
</dbReference>
<evidence type="ECO:0000313" key="2">
    <source>
        <dbReference type="Proteomes" id="UP001623348"/>
    </source>
</evidence>
<gene>
    <name evidence="1" type="ORF">GRJ2_001043100</name>
</gene>
<proteinExistence type="predicted"/>
<comment type="caution">
    <text evidence="1">The sequence shown here is derived from an EMBL/GenBank/DDBJ whole genome shotgun (WGS) entry which is preliminary data.</text>
</comment>